<comment type="caution">
    <text evidence="2">The sequence shown here is derived from an EMBL/GenBank/DDBJ whole genome shotgun (WGS) entry which is preliminary data.</text>
</comment>
<gene>
    <name evidence="2" type="ORF">LR394_30810</name>
</gene>
<name>A0A9X1NHS3_9ACTN</name>
<dbReference type="AlphaFoldDB" id="A0A9X1NHS3"/>
<dbReference type="Pfam" id="PF18480">
    <property type="entry name" value="DUF5615"/>
    <property type="match status" value="1"/>
</dbReference>
<proteinExistence type="predicted"/>
<sequence>MNLLVDANLSPRLAEGLVKEGFEASHVMDHGLLTASDHTIMAFAAEVGATIVSADSDFATMLALSGADTPSLVLFRSADALTAAQQCSLLVQNLKAVATEIESGAVISISKDHLRVRSLPISKRTKRS</sequence>
<reference evidence="2" key="1">
    <citation type="submission" date="2021-11" db="EMBL/GenBank/DDBJ databases">
        <title>Streptomyces corallinus and Kineosporia corallina sp. nov., two new coral-derived marine actinobacteria.</title>
        <authorList>
            <person name="Buangrab K."/>
            <person name="Sutthacheep M."/>
            <person name="Yeemin T."/>
            <person name="Harunari E."/>
            <person name="Igarashi Y."/>
            <person name="Sripreechasak P."/>
            <person name="Kanchanasin P."/>
            <person name="Tanasupawat S."/>
            <person name="Phongsopitanun W."/>
        </authorList>
    </citation>
    <scope>NUCLEOTIDE SEQUENCE</scope>
    <source>
        <strain evidence="2">JCM 31032</strain>
    </source>
</reference>
<dbReference type="InterPro" id="IPR041049">
    <property type="entry name" value="DUF5615"/>
</dbReference>
<dbReference type="RefSeq" id="WP_231448106.1">
    <property type="nucleotide sequence ID" value="NZ_JAJOMB010000021.1"/>
</dbReference>
<keyword evidence="3" id="KW-1185">Reference proteome</keyword>
<protein>
    <submittedName>
        <fullName evidence="2">DUF5615 family PIN-like protein</fullName>
    </submittedName>
</protein>
<evidence type="ECO:0000313" key="3">
    <source>
        <dbReference type="Proteomes" id="UP001138997"/>
    </source>
</evidence>
<organism evidence="2 3">
    <name type="scientific">Kineosporia babensis</name>
    <dbReference type="NCBI Taxonomy" id="499548"/>
    <lineage>
        <taxon>Bacteria</taxon>
        <taxon>Bacillati</taxon>
        <taxon>Actinomycetota</taxon>
        <taxon>Actinomycetes</taxon>
        <taxon>Kineosporiales</taxon>
        <taxon>Kineosporiaceae</taxon>
        <taxon>Kineosporia</taxon>
    </lineage>
</organism>
<feature type="domain" description="DUF5615" evidence="1">
    <location>
        <begin position="1"/>
        <end position="111"/>
    </location>
</feature>
<dbReference type="Proteomes" id="UP001138997">
    <property type="component" value="Unassembled WGS sequence"/>
</dbReference>
<accession>A0A9X1NHS3</accession>
<evidence type="ECO:0000313" key="2">
    <source>
        <dbReference type="EMBL" id="MCD5315302.1"/>
    </source>
</evidence>
<evidence type="ECO:0000259" key="1">
    <source>
        <dbReference type="Pfam" id="PF18480"/>
    </source>
</evidence>
<dbReference type="EMBL" id="JAJOMB010000021">
    <property type="protein sequence ID" value="MCD5315302.1"/>
    <property type="molecule type" value="Genomic_DNA"/>
</dbReference>